<dbReference type="Pfam" id="PF23247">
    <property type="entry name" value="LRR_RPS2"/>
    <property type="match status" value="1"/>
</dbReference>
<dbReference type="Proteomes" id="UP000007015">
    <property type="component" value="Chromosome 1"/>
</dbReference>
<dbReference type="PANTHER" id="PTHR33463">
    <property type="entry name" value="NB-ARC DOMAIN-CONTAINING PROTEIN-RELATED"/>
    <property type="match status" value="1"/>
</dbReference>
<name>A2WJQ3_ORYSI</name>
<dbReference type="Gene3D" id="3.80.10.10">
    <property type="entry name" value="Ribonuclease Inhibitor"/>
    <property type="match status" value="2"/>
</dbReference>
<dbReference type="InterPro" id="IPR057135">
    <property type="entry name" value="At4g27190-like_LRR"/>
</dbReference>
<dbReference type="HOGENOM" id="CLU_007112_0_0_1"/>
<evidence type="ECO:0000313" key="3">
    <source>
        <dbReference type="Proteomes" id="UP000007015"/>
    </source>
</evidence>
<accession>A2WJQ3</accession>
<evidence type="ECO:0000313" key="2">
    <source>
        <dbReference type="EMBL" id="EAY72199.1"/>
    </source>
</evidence>
<reference evidence="2 3" key="1">
    <citation type="journal article" date="2005" name="PLoS Biol.">
        <title>The genomes of Oryza sativa: a history of duplications.</title>
        <authorList>
            <person name="Yu J."/>
            <person name="Wang J."/>
            <person name="Lin W."/>
            <person name="Li S."/>
            <person name="Li H."/>
            <person name="Zhou J."/>
            <person name="Ni P."/>
            <person name="Dong W."/>
            <person name="Hu S."/>
            <person name="Zeng C."/>
            <person name="Zhang J."/>
            <person name="Zhang Y."/>
            <person name="Li R."/>
            <person name="Xu Z."/>
            <person name="Li S."/>
            <person name="Li X."/>
            <person name="Zheng H."/>
            <person name="Cong L."/>
            <person name="Lin L."/>
            <person name="Yin J."/>
            <person name="Geng J."/>
            <person name="Li G."/>
            <person name="Shi J."/>
            <person name="Liu J."/>
            <person name="Lv H."/>
            <person name="Li J."/>
            <person name="Wang J."/>
            <person name="Deng Y."/>
            <person name="Ran L."/>
            <person name="Shi X."/>
            <person name="Wang X."/>
            <person name="Wu Q."/>
            <person name="Li C."/>
            <person name="Ren X."/>
            <person name="Wang J."/>
            <person name="Wang X."/>
            <person name="Li D."/>
            <person name="Liu D."/>
            <person name="Zhang X."/>
            <person name="Ji Z."/>
            <person name="Zhao W."/>
            <person name="Sun Y."/>
            <person name="Zhang Z."/>
            <person name="Bao J."/>
            <person name="Han Y."/>
            <person name="Dong L."/>
            <person name="Ji J."/>
            <person name="Chen P."/>
            <person name="Wu S."/>
            <person name="Liu J."/>
            <person name="Xiao Y."/>
            <person name="Bu D."/>
            <person name="Tan J."/>
            <person name="Yang L."/>
            <person name="Ye C."/>
            <person name="Zhang J."/>
            <person name="Xu J."/>
            <person name="Zhou Y."/>
            <person name="Yu Y."/>
            <person name="Zhang B."/>
            <person name="Zhuang S."/>
            <person name="Wei H."/>
            <person name="Liu B."/>
            <person name="Lei M."/>
            <person name="Yu H."/>
            <person name="Li Y."/>
            <person name="Xu H."/>
            <person name="Wei S."/>
            <person name="He X."/>
            <person name="Fang L."/>
            <person name="Zhang Z."/>
            <person name="Zhang Y."/>
            <person name="Huang X."/>
            <person name="Su Z."/>
            <person name="Tong W."/>
            <person name="Li J."/>
            <person name="Tong Z."/>
            <person name="Li S."/>
            <person name="Ye J."/>
            <person name="Wang L."/>
            <person name="Fang L."/>
            <person name="Lei T."/>
            <person name="Chen C."/>
            <person name="Chen H."/>
            <person name="Xu Z."/>
            <person name="Li H."/>
            <person name="Huang H."/>
            <person name="Zhang F."/>
            <person name="Xu H."/>
            <person name="Li N."/>
            <person name="Zhao C."/>
            <person name="Li S."/>
            <person name="Dong L."/>
            <person name="Huang Y."/>
            <person name="Li L."/>
            <person name="Xi Y."/>
            <person name="Qi Q."/>
            <person name="Li W."/>
            <person name="Zhang B."/>
            <person name="Hu W."/>
            <person name="Zhang Y."/>
            <person name="Tian X."/>
            <person name="Jiao Y."/>
            <person name="Liang X."/>
            <person name="Jin J."/>
            <person name="Gao L."/>
            <person name="Zheng W."/>
            <person name="Hao B."/>
            <person name="Liu S."/>
            <person name="Wang W."/>
            <person name="Yuan L."/>
            <person name="Cao M."/>
            <person name="McDermott J."/>
            <person name="Samudrala R."/>
            <person name="Wang J."/>
            <person name="Wong G.K."/>
            <person name="Yang H."/>
        </authorList>
    </citation>
    <scope>NUCLEOTIDE SEQUENCE [LARGE SCALE GENOMIC DNA]</scope>
    <source>
        <strain evidence="3">cv. 93-11</strain>
    </source>
</reference>
<dbReference type="SUPFAM" id="SSF52540">
    <property type="entry name" value="P-loop containing nucleoside triphosphate hydrolases"/>
    <property type="match status" value="1"/>
</dbReference>
<feature type="domain" description="Disease resistance protein At4g27190-like leucine-rich repeats" evidence="1">
    <location>
        <begin position="851"/>
        <end position="965"/>
    </location>
</feature>
<organism evidence="2 3">
    <name type="scientific">Oryza sativa subsp. indica</name>
    <name type="common">Rice</name>
    <dbReference type="NCBI Taxonomy" id="39946"/>
    <lineage>
        <taxon>Eukaryota</taxon>
        <taxon>Viridiplantae</taxon>
        <taxon>Streptophyta</taxon>
        <taxon>Embryophyta</taxon>
        <taxon>Tracheophyta</taxon>
        <taxon>Spermatophyta</taxon>
        <taxon>Magnoliopsida</taxon>
        <taxon>Liliopsida</taxon>
        <taxon>Poales</taxon>
        <taxon>Poaceae</taxon>
        <taxon>BOP clade</taxon>
        <taxon>Oryzoideae</taxon>
        <taxon>Oryzeae</taxon>
        <taxon>Oryzinae</taxon>
        <taxon>Oryza</taxon>
        <taxon>Oryza sativa</taxon>
    </lineage>
</organism>
<dbReference type="STRING" id="39946.A2WJQ3"/>
<dbReference type="EMBL" id="CM000126">
    <property type="protein sequence ID" value="EAY72199.1"/>
    <property type="molecule type" value="Genomic_DNA"/>
</dbReference>
<dbReference type="InterPro" id="IPR050905">
    <property type="entry name" value="Plant_NBS-LRR"/>
</dbReference>
<dbReference type="InterPro" id="IPR032675">
    <property type="entry name" value="LRR_dom_sf"/>
</dbReference>
<dbReference type="AlphaFoldDB" id="A2WJQ3"/>
<proteinExistence type="predicted"/>
<dbReference type="PANTHER" id="PTHR33463:SF208">
    <property type="entry name" value="OS04G0166000 PROTEIN"/>
    <property type="match status" value="1"/>
</dbReference>
<keyword evidence="3" id="KW-1185">Reference proteome</keyword>
<evidence type="ECO:0000259" key="1">
    <source>
        <dbReference type="Pfam" id="PF23247"/>
    </source>
</evidence>
<dbReference type="InterPro" id="IPR027417">
    <property type="entry name" value="P-loop_NTPase"/>
</dbReference>
<dbReference type="OMA" id="FKLEHIC"/>
<gene>
    <name evidence="2" type="ORF">OsI_00051</name>
</gene>
<dbReference type="Gramene" id="BGIOSGA002601-TA">
    <property type="protein sequence ID" value="BGIOSGA002601-PA"/>
    <property type="gene ID" value="BGIOSGA002601"/>
</dbReference>
<protein>
    <recommendedName>
        <fullName evidence="1">Disease resistance protein At4g27190-like leucine-rich repeats domain-containing protein</fullName>
    </recommendedName>
</protein>
<sequence length="1024" mass="116786">MQRIDATSVEEVVKRLIPYLEDTSSAAHKSIYFDGWSGLGASAVLRAIAENPAPSLRKKFDRIIHVDCSRWKNPRQLQRAIADQLKLPQHVMDLFDRQDEEDDFSGVEESSRAEVIYIGKEIYQTIKDLSCLLIFHNGSDDTVDTSKLGFPLYDWYNSNVNKVLWTFRGRLRLNPKIADNVDSSHLNINNRFYYSFEIWKVLLATEAEEITQYSGELHLDGTKAAECCLYLLSLNYRGGHIMDYNWATHACNYWVCDGIITVQEEKGGGSLQEDQAWEPAAALHQEIRLEDYSSNSVPGLGYNLDTPPNRWVLVTPESDMKDKPTLETTSLFIAFQSVVLLPDDMFHQANKVQVLRLCNCAFNFSSPPFHCCHNLRFLGLDKCQDHRTQEAGEDKSNTSSALEALEIFQRLWVLDICYIDWELPFPTESTREQQMAMNIREVHINKGRIWRRNFAWRRLKNLRKLRVIEPTHPWSNKGEIDEFADMLKLEILDLSKNTMIQVLPSLCGASSLKTLILDDCVVLEQVGPQGLPPSLESFSFASREGNKAKISSISLAGCSSLVNFTLRGPLQNLRGLDLSGTMIKMLDLRDVQDSCIGQIILLRCEKLCTILWPEKGFPNLSMLHIDSLVCHVETEQQQAYATVMDLRFVQSLVLRSNDKFCWNCNKTHINICISSTPKDATPKKKTMSYYSAQKVVGSPLHMPIVTTIQPVVCYKDVNLAMISAIELEGSSAPRHEPLDIHVEIGEGISYANVVSEQALSAVSFMMNKAKSLHVHDNFSITSVNPKHVILTEAKEITWNCLKRCHIKRCHKLNTVFSTDYISSCFETLEAFSAAELMMANCIWSRGRTASPQDDSSFAELRSIHLHYCPRLTFVLPLSWHTRTPYSHLPRLETLHIVYCSELRQIFPVEAVALRGKPRGVLKFPKLKHIHLHDVPKLHEICEISRMVAPVLETIRVRGCWALKRIPAIDGSLRGQDSRPIVDCEKDWWEKLEWEGMNVGHDPSLFEPRHSMYYKKALPRCSLLR</sequence>
<dbReference type="SUPFAM" id="SSF52058">
    <property type="entry name" value="L domain-like"/>
    <property type="match status" value="2"/>
</dbReference>